<evidence type="ECO:0000313" key="1">
    <source>
        <dbReference type="EMBL" id="PBK73478.1"/>
    </source>
</evidence>
<gene>
    <name evidence="1" type="ORF">ARMSODRAFT_971915</name>
</gene>
<reference evidence="2" key="1">
    <citation type="journal article" date="2017" name="Nat. Ecol. Evol.">
        <title>Genome expansion and lineage-specific genetic innovations in the forest pathogenic fungi Armillaria.</title>
        <authorList>
            <person name="Sipos G."/>
            <person name="Prasanna A.N."/>
            <person name="Walter M.C."/>
            <person name="O'Connor E."/>
            <person name="Balint B."/>
            <person name="Krizsan K."/>
            <person name="Kiss B."/>
            <person name="Hess J."/>
            <person name="Varga T."/>
            <person name="Slot J."/>
            <person name="Riley R."/>
            <person name="Boka B."/>
            <person name="Rigling D."/>
            <person name="Barry K."/>
            <person name="Lee J."/>
            <person name="Mihaltcheva S."/>
            <person name="LaButti K."/>
            <person name="Lipzen A."/>
            <person name="Waldron R."/>
            <person name="Moloney N.M."/>
            <person name="Sperisen C."/>
            <person name="Kredics L."/>
            <person name="Vagvoelgyi C."/>
            <person name="Patrignani A."/>
            <person name="Fitzpatrick D."/>
            <person name="Nagy I."/>
            <person name="Doyle S."/>
            <person name="Anderson J.B."/>
            <person name="Grigoriev I.V."/>
            <person name="Gueldener U."/>
            <person name="Muensterkoetter M."/>
            <person name="Nagy L.G."/>
        </authorList>
    </citation>
    <scope>NUCLEOTIDE SEQUENCE [LARGE SCALE GENOMIC DNA]</scope>
    <source>
        <strain evidence="2">28-4</strain>
    </source>
</reference>
<keyword evidence="2" id="KW-1185">Reference proteome</keyword>
<dbReference type="EMBL" id="KZ293420">
    <property type="protein sequence ID" value="PBK73478.1"/>
    <property type="molecule type" value="Genomic_DNA"/>
</dbReference>
<dbReference type="Proteomes" id="UP000218334">
    <property type="component" value="Unassembled WGS sequence"/>
</dbReference>
<sequence>MSPLKVTEGNWYHADLHILSATLGTTLFWSSLLWYKPNQIINPQFFVFNVFSRSSNPPHSMTAPDITESPVLLMTSTKFVLNPYRTSRPRPEALLRWTLVLTAPVAVSVPSTSAFIATSMVNTRLARPAIALATVALKGDILDPSSMEDRTRYLTSSTGDDVIPDGLGRLAAWSFQLTAKEAKFRPSVGSLDGRCRHTATPLKSSATTWRIRPERSEGRAVTSKPNDREGQAAQHLTLCLEEYLQGLTRRSFCQEKWK</sequence>
<dbReference type="AlphaFoldDB" id="A0A2H3C576"/>
<protein>
    <submittedName>
        <fullName evidence="1">Uncharacterized protein</fullName>
    </submittedName>
</protein>
<name>A0A2H3C576_9AGAR</name>
<organism evidence="1 2">
    <name type="scientific">Armillaria solidipes</name>
    <dbReference type="NCBI Taxonomy" id="1076256"/>
    <lineage>
        <taxon>Eukaryota</taxon>
        <taxon>Fungi</taxon>
        <taxon>Dikarya</taxon>
        <taxon>Basidiomycota</taxon>
        <taxon>Agaricomycotina</taxon>
        <taxon>Agaricomycetes</taxon>
        <taxon>Agaricomycetidae</taxon>
        <taxon>Agaricales</taxon>
        <taxon>Marasmiineae</taxon>
        <taxon>Physalacriaceae</taxon>
        <taxon>Armillaria</taxon>
    </lineage>
</organism>
<proteinExistence type="predicted"/>
<evidence type="ECO:0000313" key="2">
    <source>
        <dbReference type="Proteomes" id="UP000218334"/>
    </source>
</evidence>
<accession>A0A2H3C576</accession>